<dbReference type="Proteomes" id="UP000266118">
    <property type="component" value="Chromosome"/>
</dbReference>
<dbReference type="RefSeq" id="WP_119990311.1">
    <property type="nucleotide sequence ID" value="NZ_CP032489.1"/>
</dbReference>
<name>A0A386HT74_9BACT</name>
<proteinExistence type="predicted"/>
<dbReference type="EMBL" id="CP032489">
    <property type="protein sequence ID" value="AYD49013.1"/>
    <property type="molecule type" value="Genomic_DNA"/>
</dbReference>
<evidence type="ECO:0000313" key="1">
    <source>
        <dbReference type="EMBL" id="AYD49013.1"/>
    </source>
</evidence>
<dbReference type="KEGG" id="ark:D6B99_16170"/>
<organism evidence="1 2">
    <name type="scientific">Arachidicoccus soli</name>
    <dbReference type="NCBI Taxonomy" id="2341117"/>
    <lineage>
        <taxon>Bacteria</taxon>
        <taxon>Pseudomonadati</taxon>
        <taxon>Bacteroidota</taxon>
        <taxon>Chitinophagia</taxon>
        <taxon>Chitinophagales</taxon>
        <taxon>Chitinophagaceae</taxon>
        <taxon>Arachidicoccus</taxon>
    </lineage>
</organism>
<gene>
    <name evidence="1" type="ORF">D6B99_16170</name>
</gene>
<accession>A0A386HT74</accession>
<sequence>MLCYTTSNPYRYPNIYDLTEEDFAKLSATRVKSRSHPIKENLAVLQQSVENYVRNSRPFQLESFEYAIVLNNPTLKQRKRKIELLRTNNVFDFLPYLKRFTIFKENHDKHDRISFVYAEYIKRLIKKE</sequence>
<dbReference type="AlphaFoldDB" id="A0A386HT74"/>
<keyword evidence="2" id="KW-1185">Reference proteome</keyword>
<protein>
    <submittedName>
        <fullName evidence="1">Uncharacterized protein</fullName>
    </submittedName>
</protein>
<evidence type="ECO:0000313" key="2">
    <source>
        <dbReference type="Proteomes" id="UP000266118"/>
    </source>
</evidence>
<reference evidence="1 2" key="1">
    <citation type="submission" date="2018-09" db="EMBL/GenBank/DDBJ databases">
        <title>Arachidicoccus sp. nov., a bacterium isolated from soil.</title>
        <authorList>
            <person name="Weon H.-Y."/>
            <person name="Kwon S.-W."/>
            <person name="Lee S.A."/>
        </authorList>
    </citation>
    <scope>NUCLEOTIDE SEQUENCE [LARGE SCALE GENOMIC DNA]</scope>
    <source>
        <strain evidence="1 2">KIS59-12</strain>
    </source>
</reference>